<dbReference type="InterPro" id="IPR006195">
    <property type="entry name" value="aa-tRNA-synth_II"/>
</dbReference>
<feature type="compositionally biased region" description="Low complexity" evidence="7">
    <location>
        <begin position="609"/>
        <end position="627"/>
    </location>
</feature>
<keyword evidence="4" id="KW-0067">ATP-binding</keyword>
<dbReference type="PROSITE" id="PS50862">
    <property type="entry name" value="AA_TRNA_LIGASE_II"/>
    <property type="match status" value="1"/>
</dbReference>
<dbReference type="InterPro" id="IPR047089">
    <property type="entry name" value="Asp-tRNA-ligase_1_N"/>
</dbReference>
<dbReference type="HAMAP" id="MF_00044">
    <property type="entry name" value="Asp_tRNA_synth_type1"/>
    <property type="match status" value="1"/>
</dbReference>
<dbReference type="NCBIfam" id="TIGR00459">
    <property type="entry name" value="aspS_bact"/>
    <property type="match status" value="1"/>
</dbReference>
<dbReference type="CDD" id="cd04317">
    <property type="entry name" value="EcAspRS_like_N"/>
    <property type="match status" value="1"/>
</dbReference>
<evidence type="ECO:0000259" key="8">
    <source>
        <dbReference type="PROSITE" id="PS50862"/>
    </source>
</evidence>
<keyword evidence="5" id="KW-0648">Protein biosynthesis</keyword>
<evidence type="ECO:0000256" key="1">
    <source>
        <dbReference type="ARBA" id="ARBA00006303"/>
    </source>
</evidence>
<dbReference type="Pfam" id="PF00152">
    <property type="entry name" value="tRNA-synt_2"/>
    <property type="match status" value="1"/>
</dbReference>
<dbReference type="STRING" id="1348612.A0A397I855"/>
<dbReference type="SUPFAM" id="SSF55681">
    <property type="entry name" value="Class II aaRS and biotin synthetases"/>
    <property type="match status" value="1"/>
</dbReference>
<dbReference type="NCBIfam" id="NF001750">
    <property type="entry name" value="PRK00476.1"/>
    <property type="match status" value="1"/>
</dbReference>
<sequence length="854" mass="97357">MNKLYNLKRISKSNTITRIRSVSSPLTHNSNYQIFNKMNLTFFTTFVNPDLSTNSSNSSNSSNSARNSTTNSAHDSTIMESDISNIPNIINISNIPGTKESLSLNIESNIIDDLNKGYKFKKRTHNCGELNISNVGERVILNGWAQRLRELSSNLYFLPIRDSFGITQLVYRPKLDDDNNNNKDNIIKDNDSNNGNNNSVEEELSNLSMESIICAEGIVMKRPEEMINKKMKTGEIEVEIDKIHCLNPANKLPFFPSDKQIPNEEVRLKYRYLDLRREQLQDNIRKRSLVSWVIRDFLMKEEFIEVETPMLFKSTPEGAREFIVPTRSKGLFYALTQSPQQYKQLLMAGGIDKYFQIVKCFRDEDTRSDRQPEFTQIDLEMSFITISDITSLVEKLIMEIWKKALGIDLQDKIPFPRISYLDAINKFGSDKPDTRYNFEIKDLSKYFNHILPEFNSDTIIECMLIKNGIKSLTNSEINSLKDLANNDNNNNNNNNNSSIKREPLISKPIFIKITPINISNWISKIFINKQSNNSPIDNEIITKELGIDVGDLVIINKRKAVALESWTLLGHIRSQIANILQSKGILKIPQNQYNFLWVESFPLFTQETNDNNNSSSESNSKGENNNDAKLISTHHPFTAPVVEDLGLLLKNPEKVRGQHYDLVLNGVEIGGGSIRIHSPILQNIIFHNILKMNEKQKSGFSHLLNAFSHGCPPHGGIALGFDRLMSIICNASSIRDVIAFPKSSSGCDLSVSSPGKITKEQMMLYRILKNQKIEKLNIKLIQISYWQKENKKQKTKPKNNSEVRNSGKDSTITDPSTGEKIQGHQYTWGIIGCLNPKHCIRDRNEEYTIYKLPS</sequence>
<dbReference type="Gene3D" id="3.30.1360.30">
    <property type="entry name" value="GAD-like domain"/>
    <property type="match status" value="1"/>
</dbReference>
<feature type="domain" description="Aminoacyl-transfer RNA synthetases class-II family profile" evidence="8">
    <location>
        <begin position="294"/>
        <end position="741"/>
    </location>
</feature>
<dbReference type="OrthoDB" id="439710at2759"/>
<reference evidence="9 10" key="1">
    <citation type="submission" date="2018-08" db="EMBL/GenBank/DDBJ databases">
        <title>Genome and evolution of the arbuscular mycorrhizal fungus Diversispora epigaea (formerly Glomus versiforme) and its bacterial endosymbionts.</title>
        <authorList>
            <person name="Sun X."/>
            <person name="Fei Z."/>
            <person name="Harrison M."/>
        </authorList>
    </citation>
    <scope>NUCLEOTIDE SEQUENCE [LARGE SCALE GENOMIC DNA]</scope>
    <source>
        <strain evidence="9 10">IT104</strain>
    </source>
</reference>
<dbReference type="InterPro" id="IPR002312">
    <property type="entry name" value="Asp/Asn-tRNA-synth_IIb"/>
</dbReference>
<keyword evidence="10" id="KW-1185">Reference proteome</keyword>
<dbReference type="InterPro" id="IPR012340">
    <property type="entry name" value="NA-bd_OB-fold"/>
</dbReference>
<feature type="region of interest" description="Disordered" evidence="7">
    <location>
        <begin position="53"/>
        <end position="76"/>
    </location>
</feature>
<dbReference type="Proteomes" id="UP000266861">
    <property type="component" value="Unassembled WGS sequence"/>
</dbReference>
<evidence type="ECO:0000256" key="4">
    <source>
        <dbReference type="ARBA" id="ARBA00022840"/>
    </source>
</evidence>
<feature type="region of interest" description="Disordered" evidence="7">
    <location>
        <begin position="791"/>
        <end position="818"/>
    </location>
</feature>
<dbReference type="GO" id="GO:0006422">
    <property type="term" value="P:aspartyl-tRNA aminoacylation"/>
    <property type="evidence" value="ECO:0007669"/>
    <property type="project" value="TreeGrafter"/>
</dbReference>
<evidence type="ECO:0000313" key="10">
    <source>
        <dbReference type="Proteomes" id="UP000266861"/>
    </source>
</evidence>
<dbReference type="PANTHER" id="PTHR22594:SF5">
    <property type="entry name" value="ASPARTATE--TRNA LIGASE, MITOCHONDRIAL"/>
    <property type="match status" value="1"/>
</dbReference>
<dbReference type="Gene3D" id="2.40.50.140">
    <property type="entry name" value="Nucleic acid-binding proteins"/>
    <property type="match status" value="1"/>
</dbReference>
<feature type="region of interest" description="Disordered" evidence="7">
    <location>
        <begin position="180"/>
        <end position="203"/>
    </location>
</feature>
<dbReference type="AlphaFoldDB" id="A0A397I855"/>
<proteinExistence type="inferred from homology"/>
<feature type="compositionally biased region" description="Basic and acidic residues" evidence="7">
    <location>
        <begin position="180"/>
        <end position="191"/>
    </location>
</feature>
<protein>
    <recommendedName>
        <fullName evidence="8">Aminoacyl-transfer RNA synthetases class-II family profile domain-containing protein</fullName>
    </recommendedName>
</protein>
<evidence type="ECO:0000256" key="5">
    <source>
        <dbReference type="ARBA" id="ARBA00022917"/>
    </source>
</evidence>
<keyword evidence="3" id="KW-0547">Nucleotide-binding</keyword>
<dbReference type="PRINTS" id="PR01042">
    <property type="entry name" value="TRNASYNTHASP"/>
</dbReference>
<dbReference type="Gene3D" id="3.30.930.10">
    <property type="entry name" value="Bira Bifunctional Protein, Domain 2"/>
    <property type="match status" value="1"/>
</dbReference>
<dbReference type="PANTHER" id="PTHR22594">
    <property type="entry name" value="ASPARTYL/LYSYL-TRNA SYNTHETASE"/>
    <property type="match status" value="1"/>
</dbReference>
<dbReference type="GO" id="GO:0005524">
    <property type="term" value="F:ATP binding"/>
    <property type="evidence" value="ECO:0007669"/>
    <property type="project" value="UniProtKB-KW"/>
</dbReference>
<organism evidence="9 10">
    <name type="scientific">Diversispora epigaea</name>
    <dbReference type="NCBI Taxonomy" id="1348612"/>
    <lineage>
        <taxon>Eukaryota</taxon>
        <taxon>Fungi</taxon>
        <taxon>Fungi incertae sedis</taxon>
        <taxon>Mucoromycota</taxon>
        <taxon>Glomeromycotina</taxon>
        <taxon>Glomeromycetes</taxon>
        <taxon>Diversisporales</taxon>
        <taxon>Diversisporaceae</taxon>
        <taxon>Diversispora</taxon>
    </lineage>
</organism>
<evidence type="ECO:0000256" key="2">
    <source>
        <dbReference type="ARBA" id="ARBA00022598"/>
    </source>
</evidence>
<gene>
    <name evidence="9" type="ORF">Glove_261g4</name>
</gene>
<evidence type="ECO:0000313" key="9">
    <source>
        <dbReference type="EMBL" id="RHZ71232.1"/>
    </source>
</evidence>
<evidence type="ECO:0000256" key="3">
    <source>
        <dbReference type="ARBA" id="ARBA00022741"/>
    </source>
</evidence>
<dbReference type="SUPFAM" id="SSF50249">
    <property type="entry name" value="Nucleic acid-binding proteins"/>
    <property type="match status" value="1"/>
</dbReference>
<feature type="region of interest" description="Disordered" evidence="7">
    <location>
        <begin position="608"/>
        <end position="629"/>
    </location>
</feature>
<dbReference type="InterPro" id="IPR004364">
    <property type="entry name" value="Aa-tRNA-synt_II"/>
</dbReference>
<dbReference type="InterPro" id="IPR004115">
    <property type="entry name" value="GAD-like_sf"/>
</dbReference>
<evidence type="ECO:0000256" key="7">
    <source>
        <dbReference type="SAM" id="MobiDB-lite"/>
    </source>
</evidence>
<name>A0A397I855_9GLOM</name>
<dbReference type="InterPro" id="IPR004524">
    <property type="entry name" value="Asp-tRNA-ligase_1"/>
</dbReference>
<accession>A0A397I855</accession>
<comment type="caution">
    <text evidence="9">The sequence shown here is derived from an EMBL/GenBank/DDBJ whole genome shotgun (WGS) entry which is preliminary data.</text>
</comment>
<comment type="similarity">
    <text evidence="1">Belongs to the class-II aminoacyl-tRNA synthetase family. Type 1 subfamily.</text>
</comment>
<evidence type="ECO:0000256" key="6">
    <source>
        <dbReference type="ARBA" id="ARBA00023146"/>
    </source>
</evidence>
<dbReference type="InterPro" id="IPR045864">
    <property type="entry name" value="aa-tRNA-synth_II/BPL/LPL"/>
</dbReference>
<keyword evidence="2" id="KW-0436">Ligase</keyword>
<dbReference type="GO" id="GO:0004815">
    <property type="term" value="F:aspartate-tRNA ligase activity"/>
    <property type="evidence" value="ECO:0007669"/>
    <property type="project" value="TreeGrafter"/>
</dbReference>
<keyword evidence="6" id="KW-0030">Aminoacyl-tRNA synthetase</keyword>
<dbReference type="EMBL" id="PQFF01000239">
    <property type="protein sequence ID" value="RHZ71232.1"/>
    <property type="molecule type" value="Genomic_DNA"/>
</dbReference>
<dbReference type="GO" id="GO:0005739">
    <property type="term" value="C:mitochondrion"/>
    <property type="evidence" value="ECO:0007669"/>
    <property type="project" value="TreeGrafter"/>
</dbReference>
<feature type="compositionally biased region" description="Low complexity" evidence="7">
    <location>
        <begin position="53"/>
        <end position="72"/>
    </location>
</feature>